<evidence type="ECO:0000313" key="2">
    <source>
        <dbReference type="EMBL" id="ACU54561.1"/>
    </source>
</evidence>
<dbReference type="RefSeq" id="WP_015799040.1">
    <property type="nucleotide sequence ID" value="NC_013124.1"/>
</dbReference>
<dbReference type="Proteomes" id="UP000000771">
    <property type="component" value="Chromosome"/>
</dbReference>
<accession>C7M0Q3</accession>
<dbReference type="eggNOG" id="COG1738">
    <property type="taxonomic scope" value="Bacteria"/>
</dbReference>
<evidence type="ECO:0000256" key="1">
    <source>
        <dbReference type="SAM" id="Phobius"/>
    </source>
</evidence>
<feature type="transmembrane region" description="Helical" evidence="1">
    <location>
        <begin position="42"/>
        <end position="64"/>
    </location>
</feature>
<name>C7M0Q3_ACIFD</name>
<evidence type="ECO:0008006" key="4">
    <source>
        <dbReference type="Google" id="ProtNLM"/>
    </source>
</evidence>
<reference evidence="2 3" key="1">
    <citation type="journal article" date="2009" name="Stand. Genomic Sci.">
        <title>Complete genome sequence of Acidimicrobium ferrooxidans type strain (ICP).</title>
        <authorList>
            <person name="Clum A."/>
            <person name="Nolan M."/>
            <person name="Lang E."/>
            <person name="Glavina Del Rio T."/>
            <person name="Tice H."/>
            <person name="Copeland A."/>
            <person name="Cheng J.F."/>
            <person name="Lucas S."/>
            <person name="Chen F."/>
            <person name="Bruce D."/>
            <person name="Goodwin L."/>
            <person name="Pitluck S."/>
            <person name="Ivanova N."/>
            <person name="Mavrommatis K."/>
            <person name="Mikhailova N."/>
            <person name="Pati A."/>
            <person name="Chen A."/>
            <person name="Palaniappan K."/>
            <person name="Goker M."/>
            <person name="Spring S."/>
            <person name="Land M."/>
            <person name="Hauser L."/>
            <person name="Chang Y.J."/>
            <person name="Jeffries C.C."/>
            <person name="Chain P."/>
            <person name="Bristow J."/>
            <person name="Eisen J.A."/>
            <person name="Markowitz V."/>
            <person name="Hugenholtz P."/>
            <person name="Kyrpides N.C."/>
            <person name="Klenk H.P."/>
            <person name="Lapidus A."/>
        </authorList>
    </citation>
    <scope>NUCLEOTIDE SEQUENCE [LARGE SCALE GENOMIC DNA]</scope>
    <source>
        <strain evidence="3">DSM 10331 / JCM 15462 / NBRC 103882 / ICP</strain>
    </source>
</reference>
<keyword evidence="1" id="KW-0812">Transmembrane</keyword>
<dbReference type="STRING" id="525909.Afer_1645"/>
<keyword evidence="1" id="KW-1133">Transmembrane helix</keyword>
<feature type="transmembrane region" description="Helical" evidence="1">
    <location>
        <begin position="158"/>
        <end position="175"/>
    </location>
</feature>
<feature type="transmembrane region" description="Helical" evidence="1">
    <location>
        <begin position="126"/>
        <end position="146"/>
    </location>
</feature>
<proteinExistence type="predicted"/>
<dbReference type="EMBL" id="CP001631">
    <property type="protein sequence ID" value="ACU54561.1"/>
    <property type="molecule type" value="Genomic_DNA"/>
</dbReference>
<organism evidence="2 3">
    <name type="scientific">Acidimicrobium ferrooxidans (strain DSM 10331 / JCM 15462 / NBRC 103882 / ICP)</name>
    <dbReference type="NCBI Taxonomy" id="525909"/>
    <lineage>
        <taxon>Bacteria</taxon>
        <taxon>Bacillati</taxon>
        <taxon>Actinomycetota</taxon>
        <taxon>Acidimicrobiia</taxon>
        <taxon>Acidimicrobiales</taxon>
        <taxon>Acidimicrobiaceae</taxon>
        <taxon>Acidimicrobium</taxon>
    </lineage>
</organism>
<feature type="transmembrane region" description="Helical" evidence="1">
    <location>
        <begin position="9"/>
        <end position="30"/>
    </location>
</feature>
<dbReference type="KEGG" id="afo:Afer_1645"/>
<gene>
    <name evidence="2" type="ordered locus">Afer_1645</name>
</gene>
<feature type="transmembrane region" description="Helical" evidence="1">
    <location>
        <begin position="76"/>
        <end position="106"/>
    </location>
</feature>
<evidence type="ECO:0000313" key="3">
    <source>
        <dbReference type="Proteomes" id="UP000000771"/>
    </source>
</evidence>
<protein>
    <recommendedName>
        <fullName evidence="4">VUT family protein</fullName>
    </recommendedName>
</protein>
<dbReference type="AlphaFoldDB" id="C7M0Q3"/>
<keyword evidence="1" id="KW-0472">Membrane</keyword>
<keyword evidence="3" id="KW-1185">Reference proteome</keyword>
<dbReference type="HOGENOM" id="CLU_120907_0_0_11"/>
<dbReference type="OrthoDB" id="9155154at2"/>
<sequence>MRGIDRSRLALAIAGAAVYVGSIVLANWMLLHVGAPGPGARVLPVGFGLEAPSGVYVAALAFIARDLVQRYAGPRVAVAAIVIGAALSALVSTATLAFASGATFLLSESTDFLLFQPLQRRTLPGAVFTAGLAAIVVDSVVFLTLAGIPLHAALPGQLLGKFWIVLVGSAATIGLRRVTPAPSLRPRAAS</sequence>